<name>A0A2X4YT80_LEDLE</name>
<proteinExistence type="predicted"/>
<keyword evidence="1" id="KW-1133">Transmembrane helix</keyword>
<keyword evidence="3" id="KW-1185">Reference proteome</keyword>
<organism evidence="2 3">
    <name type="scientific">Lederbergia lenta</name>
    <name type="common">Bacillus lentus</name>
    <dbReference type="NCBI Taxonomy" id="1467"/>
    <lineage>
        <taxon>Bacteria</taxon>
        <taxon>Bacillati</taxon>
        <taxon>Bacillota</taxon>
        <taxon>Bacilli</taxon>
        <taxon>Bacillales</taxon>
        <taxon>Bacillaceae</taxon>
        <taxon>Lederbergia</taxon>
    </lineage>
</organism>
<reference evidence="2 3" key="1">
    <citation type="submission" date="2018-06" db="EMBL/GenBank/DDBJ databases">
        <authorList>
            <consortium name="Pathogen Informatics"/>
            <person name="Doyle S."/>
        </authorList>
    </citation>
    <scope>NUCLEOTIDE SEQUENCE [LARGE SCALE GENOMIC DNA]</scope>
    <source>
        <strain evidence="2 3">NCTC4824</strain>
    </source>
</reference>
<feature type="transmembrane region" description="Helical" evidence="1">
    <location>
        <begin position="6"/>
        <end position="24"/>
    </location>
</feature>
<keyword evidence="1" id="KW-0472">Membrane</keyword>
<protein>
    <submittedName>
        <fullName evidence="2">Sporulation protein YtfI</fullName>
    </submittedName>
</protein>
<dbReference type="InterPro" id="IPR021338">
    <property type="entry name" value="DUF2953"/>
</dbReference>
<dbReference type="RefSeq" id="WP_066136883.1">
    <property type="nucleotide sequence ID" value="NZ_CBCSGM010000001.1"/>
</dbReference>
<evidence type="ECO:0000313" key="2">
    <source>
        <dbReference type="EMBL" id="SQI54935.1"/>
    </source>
</evidence>
<dbReference type="Pfam" id="PF11167">
    <property type="entry name" value="DUF2953"/>
    <property type="match status" value="1"/>
</dbReference>
<accession>A0A2X4YT80</accession>
<dbReference type="EMBL" id="LS483476">
    <property type="protein sequence ID" value="SQI54935.1"/>
    <property type="molecule type" value="Genomic_DNA"/>
</dbReference>
<dbReference type="KEGG" id="blen:NCTC4824_01369"/>
<dbReference type="Proteomes" id="UP000249134">
    <property type="component" value="Chromosome 1"/>
</dbReference>
<keyword evidence="1" id="KW-0812">Transmembrane</keyword>
<sequence length="219" mass="25160">MVLSSIVIILIVISVILITMKVKVELRLCIGSKQNEIDIQIKTLFNLIKVKKKFPLSNIQNVESDDLEVEKQTPISLNDFGGLKEKLIELYMDIKPFIQVLFSFFRKITIRKLNWRTKVGLGNAASTAVTSGIIWSFKGVALAFIDSHFKMKKSHSINVITDFNQYSLTTELDCMISVRAGDTIKVAWKLYRTWKKLNITYLIRHEMANRRSSDERTSN</sequence>
<gene>
    <name evidence="2" type="primary">ytfI</name>
    <name evidence="2" type="ORF">NCTC4824_01369</name>
</gene>
<evidence type="ECO:0000256" key="1">
    <source>
        <dbReference type="SAM" id="Phobius"/>
    </source>
</evidence>
<dbReference type="STRING" id="1348624.GCA_001591545_00461"/>
<evidence type="ECO:0000313" key="3">
    <source>
        <dbReference type="Proteomes" id="UP000249134"/>
    </source>
</evidence>
<dbReference type="AlphaFoldDB" id="A0A2X4YT80"/>